<dbReference type="AlphaFoldDB" id="A0A0H1R6A6"/>
<gene>
    <name evidence="5" type="ORF">AA309_24830</name>
</gene>
<dbReference type="Pfam" id="PF00881">
    <property type="entry name" value="Nitroreductase"/>
    <property type="match status" value="2"/>
</dbReference>
<evidence type="ECO:0000259" key="3">
    <source>
        <dbReference type="Pfam" id="PF00881"/>
    </source>
</evidence>
<keyword evidence="2" id="KW-0560">Oxidoreductase</keyword>
<dbReference type="CDD" id="cd02062">
    <property type="entry name" value="Nitro_FMN_reductase"/>
    <property type="match status" value="1"/>
</dbReference>
<keyword evidence="6" id="KW-1185">Reference proteome</keyword>
<dbReference type="PANTHER" id="PTHR43673">
    <property type="entry name" value="NAD(P)H NITROREDUCTASE YDGI-RELATED"/>
    <property type="match status" value="1"/>
</dbReference>
<dbReference type="GO" id="GO:0008757">
    <property type="term" value="F:S-adenosylmethionine-dependent methyltransferase activity"/>
    <property type="evidence" value="ECO:0007669"/>
    <property type="project" value="InterPro"/>
</dbReference>
<dbReference type="InterPro" id="IPR013216">
    <property type="entry name" value="Methyltransf_11"/>
</dbReference>
<dbReference type="GO" id="GO:0016491">
    <property type="term" value="F:oxidoreductase activity"/>
    <property type="evidence" value="ECO:0007669"/>
    <property type="project" value="UniProtKB-KW"/>
</dbReference>
<dbReference type="PATRIC" id="fig|1225564.3.peg.6462"/>
<evidence type="ECO:0008006" key="7">
    <source>
        <dbReference type="Google" id="ProtNLM"/>
    </source>
</evidence>
<protein>
    <recommendedName>
        <fullName evidence="7">Methyltransferase type 11 domain-containing protein</fullName>
    </recommendedName>
</protein>
<comment type="caution">
    <text evidence="5">The sequence shown here is derived from an EMBL/GenBank/DDBJ whole genome shotgun (WGS) entry which is preliminary data.</text>
</comment>
<evidence type="ECO:0000256" key="2">
    <source>
        <dbReference type="ARBA" id="ARBA00023002"/>
    </source>
</evidence>
<evidence type="ECO:0000259" key="4">
    <source>
        <dbReference type="Pfam" id="PF08241"/>
    </source>
</evidence>
<dbReference type="SUPFAM" id="SSF55469">
    <property type="entry name" value="FMN-dependent nitroreductase-like"/>
    <property type="match status" value="1"/>
</dbReference>
<sequence>MNATIVPIGPPTTPPSGTTDAEAVLSWIAKRYSCREFDGSTIDPEIVDAIIESGLQAPSSCNQQNWHFVAVSDTAMKKRAREISGGNHHFEFCSVLIYLCFQKGWTHDKFSVVQSVAAACYQMMISAHLRGYASIWNAGIGDTKAIAKMLGIPPTFEIQGALCIGLPKPNAPAVKAPRRPRGEVWSWNKFQRPHYAIYPAKPAQEYPFFRITNSKNPFAEWRPRIWGWDRVADFRGYSVWAKSPIAGVYRSRRQGDATSVEVGLLSDVPPGSRVLDVMPWGGTHTTELIRKLGPEVEVDVAELAQANLSFIQERLRQEGISRPVGEVTIKDGHIPLASDSTDVVTMFQVLEHAPEPEKLLDEVHRILKPGGTALISVRNLLSLYGWRYLRTESKASVPNQGPFVPMTAGKVHAMVTRRFRIEREIGISLRAEADAAVYEGRLTRRMCRLFALRLVKP</sequence>
<dbReference type="RefSeq" id="WP_047191718.1">
    <property type="nucleotide sequence ID" value="NZ_LCYG01000077.1"/>
</dbReference>
<feature type="domain" description="Methyltransferase type 11" evidence="4">
    <location>
        <begin position="284"/>
        <end position="375"/>
    </location>
</feature>
<comment type="similarity">
    <text evidence="1">Belongs to the nitroreductase family.</text>
</comment>
<dbReference type="PANTHER" id="PTHR43673:SF10">
    <property type="entry name" value="NADH DEHYDROGENASE_NAD(P)H NITROREDUCTASE XCC3605-RELATED"/>
    <property type="match status" value="1"/>
</dbReference>
<accession>A0A0H1R6A6</accession>
<organism evidence="5 6">
    <name type="scientific">Microvirga vignae</name>
    <dbReference type="NCBI Taxonomy" id="1225564"/>
    <lineage>
        <taxon>Bacteria</taxon>
        <taxon>Pseudomonadati</taxon>
        <taxon>Pseudomonadota</taxon>
        <taxon>Alphaproteobacteria</taxon>
        <taxon>Hyphomicrobiales</taxon>
        <taxon>Methylobacteriaceae</taxon>
        <taxon>Microvirga</taxon>
    </lineage>
</organism>
<dbReference type="EMBL" id="LCYG01000077">
    <property type="protein sequence ID" value="KLK90569.1"/>
    <property type="molecule type" value="Genomic_DNA"/>
</dbReference>
<evidence type="ECO:0000313" key="5">
    <source>
        <dbReference type="EMBL" id="KLK90569.1"/>
    </source>
</evidence>
<feature type="domain" description="Nitroreductase" evidence="3">
    <location>
        <begin position="28"/>
        <end position="83"/>
    </location>
</feature>
<name>A0A0H1R6A6_9HYPH</name>
<evidence type="ECO:0000256" key="1">
    <source>
        <dbReference type="ARBA" id="ARBA00007118"/>
    </source>
</evidence>
<dbReference type="Gene3D" id="3.40.109.10">
    <property type="entry name" value="NADH Oxidase"/>
    <property type="match status" value="1"/>
</dbReference>
<dbReference type="InterPro" id="IPR000415">
    <property type="entry name" value="Nitroreductase-like"/>
</dbReference>
<dbReference type="SUPFAM" id="SSF53335">
    <property type="entry name" value="S-adenosyl-L-methionine-dependent methyltransferases"/>
    <property type="match status" value="1"/>
</dbReference>
<proteinExistence type="inferred from homology"/>
<dbReference type="InterPro" id="IPR029063">
    <property type="entry name" value="SAM-dependent_MTases_sf"/>
</dbReference>
<dbReference type="STRING" id="1225564.AA309_24830"/>
<dbReference type="Proteomes" id="UP000035489">
    <property type="component" value="Unassembled WGS sequence"/>
</dbReference>
<dbReference type="InterPro" id="IPR029479">
    <property type="entry name" value="Nitroreductase"/>
</dbReference>
<evidence type="ECO:0000313" key="6">
    <source>
        <dbReference type="Proteomes" id="UP000035489"/>
    </source>
</evidence>
<dbReference type="CDD" id="cd02440">
    <property type="entry name" value="AdoMet_MTases"/>
    <property type="match status" value="1"/>
</dbReference>
<dbReference type="Gene3D" id="3.40.50.150">
    <property type="entry name" value="Vaccinia Virus protein VP39"/>
    <property type="match status" value="1"/>
</dbReference>
<dbReference type="Pfam" id="PF08241">
    <property type="entry name" value="Methyltransf_11"/>
    <property type="match status" value="1"/>
</dbReference>
<reference evidence="5 6" key="1">
    <citation type="submission" date="2015-05" db="EMBL/GenBank/DDBJ databases">
        <title>Draft genome sequence of Microvirga vignae strain BR3299, a novel nitrogen fixing bacteria isolated from Brazil semi-aired region.</title>
        <authorList>
            <person name="Zilli J.E."/>
            <person name="Passos S.R."/>
            <person name="Leite J."/>
            <person name="Baldani J.I."/>
            <person name="Xavier G.R."/>
            <person name="Rumjaneck N.G."/>
            <person name="Simoes-Araujo J.L."/>
        </authorList>
    </citation>
    <scope>NUCLEOTIDE SEQUENCE [LARGE SCALE GENOMIC DNA]</scope>
    <source>
        <strain evidence="5 6">BR3299</strain>
    </source>
</reference>
<feature type="domain" description="Nitroreductase" evidence="3">
    <location>
        <begin position="111"/>
        <end position="165"/>
    </location>
</feature>